<evidence type="ECO:0000313" key="1">
    <source>
        <dbReference type="EMBL" id="EAT17295.1"/>
    </source>
</evidence>
<gene>
    <name evidence="1" type="ORF">Dace_3161</name>
</gene>
<proteinExistence type="predicted"/>
<reference evidence="1" key="1">
    <citation type="submission" date="2006-05" db="EMBL/GenBank/DDBJ databases">
        <title>Annotation of the draft genome assembly of Desulfuromonas acetoxidans DSM 684.</title>
        <authorList>
            <consortium name="US DOE Joint Genome Institute (JGI-ORNL)"/>
            <person name="Larimer F."/>
            <person name="Land M."/>
            <person name="Hauser L."/>
        </authorList>
    </citation>
    <scope>NUCLEOTIDE SEQUENCE [LARGE SCALE GENOMIC DNA]</scope>
    <source>
        <strain evidence="1">DSM 684</strain>
    </source>
</reference>
<comment type="caution">
    <text evidence="1">The sequence shown here is derived from an EMBL/GenBank/DDBJ whole genome shotgun (WGS) entry which is preliminary data.</text>
</comment>
<dbReference type="GO" id="GO:0004177">
    <property type="term" value="F:aminopeptidase activity"/>
    <property type="evidence" value="ECO:0007669"/>
    <property type="project" value="UniProtKB-KW"/>
</dbReference>
<dbReference type="InterPro" id="IPR036177">
    <property type="entry name" value="Peptidase_M55_sf"/>
</dbReference>
<dbReference type="OrthoDB" id="9785420at2"/>
<accession>Q1K408</accession>
<evidence type="ECO:0000313" key="2">
    <source>
        <dbReference type="Proteomes" id="UP000005695"/>
    </source>
</evidence>
<dbReference type="AlphaFoldDB" id="Q1K408"/>
<protein>
    <submittedName>
        <fullName evidence="1">Peptidase M55, D-aminopeptidase</fullName>
    </submittedName>
</protein>
<dbReference type="Gene3D" id="3.30.1360.130">
    <property type="entry name" value="Dipeptide transport protein"/>
    <property type="match status" value="1"/>
</dbReference>
<dbReference type="RefSeq" id="WP_005997561.1">
    <property type="nucleotide sequence ID" value="NZ_AAEW02000001.1"/>
</dbReference>
<dbReference type="InterPro" id="IPR027476">
    <property type="entry name" value="DppA_N"/>
</dbReference>
<dbReference type="EMBL" id="AAEW02000001">
    <property type="protein sequence ID" value="EAT17295.1"/>
    <property type="molecule type" value="Genomic_DNA"/>
</dbReference>
<organism evidence="1 2">
    <name type="scientific">Desulfuromonas acetoxidans (strain DSM 684 / 11070)</name>
    <dbReference type="NCBI Taxonomy" id="281689"/>
    <lineage>
        <taxon>Bacteria</taxon>
        <taxon>Pseudomonadati</taxon>
        <taxon>Thermodesulfobacteriota</taxon>
        <taxon>Desulfuromonadia</taxon>
        <taxon>Desulfuromonadales</taxon>
        <taxon>Desulfuromonadaceae</taxon>
        <taxon>Desulfuromonas</taxon>
    </lineage>
</organism>
<name>Q1K408_DESA6</name>
<dbReference type="InterPro" id="IPR007035">
    <property type="entry name" value="Peptidase_M55"/>
</dbReference>
<keyword evidence="2" id="KW-1185">Reference proteome</keyword>
<dbReference type="SUPFAM" id="SSF63992">
    <property type="entry name" value="Dipeptide transport protein"/>
    <property type="match status" value="1"/>
</dbReference>
<dbReference type="Pfam" id="PF04951">
    <property type="entry name" value="Peptidase_M55"/>
    <property type="match status" value="1"/>
</dbReference>
<sequence length="261" mass="28766">MKFMIAVDCEGVACVVGEPGGSLTRSLNMTFAREQATRETNAAICALFQSGATQVVVWDNHGEGANLLFDQLDSRCEIVLGTGFLRRFPRLDASYTGVVMIGYHAKAGTTDGVLAHTYCSAAYRCIRVNGAEVGEIALDGAVAGEFNVPVICVVSDQHGCDEALQHMPWLETVATKEGFGRHCAWSKHPSAVEREIEQAVEHAVATLTEKKPFRFDLPVTMELQFTSWSRCLKAMIRRSGWRLCQAKTLRKTLSTMLEWQC</sequence>
<reference evidence="1" key="2">
    <citation type="submission" date="2006-05" db="EMBL/GenBank/DDBJ databases">
        <title>Sequencing of the draft genome and assembly of Desulfuromonas acetoxidans DSM 684.</title>
        <authorList>
            <consortium name="US DOE Joint Genome Institute (JGI-PGF)"/>
            <person name="Copeland A."/>
            <person name="Lucas S."/>
            <person name="Lapidus A."/>
            <person name="Barry K."/>
            <person name="Detter J.C."/>
            <person name="Glavina del Rio T."/>
            <person name="Hammon N."/>
            <person name="Israni S."/>
            <person name="Dalin E."/>
            <person name="Tice H."/>
            <person name="Bruce D."/>
            <person name="Pitluck S."/>
            <person name="Richardson P."/>
        </authorList>
    </citation>
    <scope>NUCLEOTIDE SEQUENCE [LARGE SCALE GENOMIC DNA]</scope>
    <source>
        <strain evidence="1">DSM 684</strain>
    </source>
</reference>
<dbReference type="Proteomes" id="UP000005695">
    <property type="component" value="Unassembled WGS sequence"/>
</dbReference>
<dbReference type="Gene3D" id="3.40.50.10780">
    <property type="entry name" value="Dipeptide transport protein"/>
    <property type="match status" value="1"/>
</dbReference>